<dbReference type="EMBL" id="CP103416">
    <property type="protein sequence ID" value="UVW35431.1"/>
    <property type="molecule type" value="Genomic_DNA"/>
</dbReference>
<gene>
    <name evidence="1" type="ORF">NYF23_02190</name>
</gene>
<organism evidence="1 2">
    <name type="scientific">SAR92 clade bacterium H455</name>
    <dbReference type="NCBI Taxonomy" id="2974818"/>
    <lineage>
        <taxon>Bacteria</taxon>
        <taxon>Pseudomonadati</taxon>
        <taxon>Pseudomonadota</taxon>
        <taxon>Gammaproteobacteria</taxon>
        <taxon>Cellvibrionales</taxon>
        <taxon>Porticoccaceae</taxon>
        <taxon>SAR92 clade</taxon>
    </lineage>
</organism>
<accession>A0ABY5TS19</accession>
<protein>
    <submittedName>
        <fullName evidence="1">Uncharacterized protein</fullName>
    </submittedName>
</protein>
<sequence>MPIISFADLDAAAAQKYIDRGVIVAIADAGQPTAFASIVRGQAEFGSLVRKK</sequence>
<proteinExistence type="predicted"/>
<reference evidence="1" key="1">
    <citation type="submission" date="2022-08" db="EMBL/GenBank/DDBJ databases">
        <title>Catabolic pathway analysis in culturable SAR92 clade bacteria reveals their overlooked roles in DMSP degradation in coastal seas.</title>
        <authorList>
            <person name="He X."/>
            <person name="Zhang X."/>
            <person name="Zhang Y."/>
        </authorList>
    </citation>
    <scope>NUCLEOTIDE SEQUENCE</scope>
    <source>
        <strain evidence="1">H455</strain>
    </source>
</reference>
<evidence type="ECO:0000313" key="2">
    <source>
        <dbReference type="Proteomes" id="UP001059934"/>
    </source>
</evidence>
<dbReference type="Proteomes" id="UP001059934">
    <property type="component" value="Chromosome"/>
</dbReference>
<name>A0ABY5TS19_9GAMM</name>
<evidence type="ECO:0000313" key="1">
    <source>
        <dbReference type="EMBL" id="UVW35431.1"/>
    </source>
</evidence>
<keyword evidence="2" id="KW-1185">Reference proteome</keyword>